<proteinExistence type="predicted"/>
<name>A0A0B7KLY1_BIOOC</name>
<dbReference type="PANTHER" id="PTHR38111:SF6">
    <property type="entry name" value="FINGER DOMAIN PROTEIN, PUTATIVE (AFU_ORTHOLOGUE AFUA_8G01940)-RELATED"/>
    <property type="match status" value="1"/>
</dbReference>
<dbReference type="PROSITE" id="PS50048">
    <property type="entry name" value="ZN2_CY6_FUNGAL_2"/>
    <property type="match status" value="1"/>
</dbReference>
<dbReference type="PANTHER" id="PTHR38111">
    <property type="entry name" value="ZN(2)-C6 FUNGAL-TYPE DOMAIN-CONTAINING PROTEIN-RELATED"/>
    <property type="match status" value="1"/>
</dbReference>
<dbReference type="SMART" id="SM00066">
    <property type="entry name" value="GAL4"/>
    <property type="match status" value="1"/>
</dbReference>
<evidence type="ECO:0000313" key="4">
    <source>
        <dbReference type="EMBL" id="CEO55736.1"/>
    </source>
</evidence>
<evidence type="ECO:0000259" key="3">
    <source>
        <dbReference type="PROSITE" id="PS50048"/>
    </source>
</evidence>
<sequence length="548" mass="61535">TQNFNLIPRNSRPLAATYGAVSPRPLPAVRFPQLQLSMVGVAKSTACKSCKSRRIKCDQRWPTCGQCRRKLIQCPGPSNLLKFVHEGGGSNQTRPASQPQLSSGPEPSSSHIRLLDSRVTDERGRYLSKVDGNAGYRKMKLVSVPPNMTSLEHQAGSRLVNSLEGDPSLLTLFNFLQHMPARFAHSPCLRDVAILFCSTHSALRRGGSPTTDVSIMRDYGRALRTLRQTLEGAKDLELETLASVALLSRAESVFNPFWTPFNRAHAEAVASFVVKLGHPKPDDVFHMDVLFQSVEDLLFHSLSKSQTHVFNQPLWRQTITEATLGFFPSELRPYGHHMISIFYEYLTKTPKLLTKVYKIHQTPFQPGMQELASYLSAALNRDSVRAKTALGLVFQKALEVGQFKKVFDANFFLGEYYQVKNARLGESITLFQSLIVGIARIRYDLGALYDSATVSALHDEYRDACEDLWMFIPLRIELYHAFAFGALTILAPSYEASEGRERDYLNDLLQDQYRYSTRLPKDKASLEVAITMRAKAMTGRLPPAFQHG</sequence>
<keyword evidence="1" id="KW-0539">Nucleus</keyword>
<dbReference type="InterPro" id="IPR053178">
    <property type="entry name" value="Osmoadaptation_assoc"/>
</dbReference>
<evidence type="ECO:0000256" key="1">
    <source>
        <dbReference type="ARBA" id="ARBA00023242"/>
    </source>
</evidence>
<dbReference type="SUPFAM" id="SSF57701">
    <property type="entry name" value="Zn2/Cys6 DNA-binding domain"/>
    <property type="match status" value="1"/>
</dbReference>
<dbReference type="InterPro" id="IPR036864">
    <property type="entry name" value="Zn2-C6_fun-type_DNA-bd_sf"/>
</dbReference>
<organism evidence="4">
    <name type="scientific">Bionectria ochroleuca</name>
    <name type="common">Gliocladium roseum</name>
    <dbReference type="NCBI Taxonomy" id="29856"/>
    <lineage>
        <taxon>Eukaryota</taxon>
        <taxon>Fungi</taxon>
        <taxon>Dikarya</taxon>
        <taxon>Ascomycota</taxon>
        <taxon>Pezizomycotina</taxon>
        <taxon>Sordariomycetes</taxon>
        <taxon>Hypocreomycetidae</taxon>
        <taxon>Hypocreales</taxon>
        <taxon>Bionectriaceae</taxon>
        <taxon>Clonostachys</taxon>
    </lineage>
</organism>
<protein>
    <recommendedName>
        <fullName evidence="3">Zn(2)-C6 fungal-type domain-containing protein</fullName>
    </recommendedName>
</protein>
<feature type="domain" description="Zn(2)-C6 fungal-type" evidence="3">
    <location>
        <begin position="46"/>
        <end position="74"/>
    </location>
</feature>
<dbReference type="GO" id="GO:0008270">
    <property type="term" value="F:zinc ion binding"/>
    <property type="evidence" value="ECO:0007669"/>
    <property type="project" value="InterPro"/>
</dbReference>
<feature type="compositionally biased region" description="Polar residues" evidence="2">
    <location>
        <begin position="91"/>
        <end position="111"/>
    </location>
</feature>
<dbReference type="CDD" id="cd00067">
    <property type="entry name" value="GAL4"/>
    <property type="match status" value="1"/>
</dbReference>
<dbReference type="Gene3D" id="4.10.240.10">
    <property type="entry name" value="Zn(2)-C6 fungal-type DNA-binding domain"/>
    <property type="match status" value="1"/>
</dbReference>
<gene>
    <name evidence="4" type="ORF">BN869_000011794_1</name>
</gene>
<dbReference type="Pfam" id="PF00172">
    <property type="entry name" value="Zn_clus"/>
    <property type="match status" value="1"/>
</dbReference>
<dbReference type="GO" id="GO:0000981">
    <property type="term" value="F:DNA-binding transcription factor activity, RNA polymerase II-specific"/>
    <property type="evidence" value="ECO:0007669"/>
    <property type="project" value="InterPro"/>
</dbReference>
<dbReference type="AlphaFoldDB" id="A0A0B7KLY1"/>
<dbReference type="EMBL" id="CDPU01000056">
    <property type="protein sequence ID" value="CEO55736.1"/>
    <property type="molecule type" value="Genomic_DNA"/>
</dbReference>
<feature type="non-terminal residue" evidence="4">
    <location>
        <position position="1"/>
    </location>
</feature>
<feature type="region of interest" description="Disordered" evidence="2">
    <location>
        <begin position="85"/>
        <end position="112"/>
    </location>
</feature>
<dbReference type="InterPro" id="IPR001138">
    <property type="entry name" value="Zn2Cys6_DnaBD"/>
</dbReference>
<accession>A0A0B7KLY1</accession>
<dbReference type="PROSITE" id="PS00463">
    <property type="entry name" value="ZN2_CY6_FUNGAL_1"/>
    <property type="match status" value="1"/>
</dbReference>
<evidence type="ECO:0000256" key="2">
    <source>
        <dbReference type="SAM" id="MobiDB-lite"/>
    </source>
</evidence>
<reference evidence="4" key="1">
    <citation type="submission" date="2015-01" db="EMBL/GenBank/DDBJ databases">
        <authorList>
            <person name="Durling Mikael"/>
        </authorList>
    </citation>
    <scope>NUCLEOTIDE SEQUENCE</scope>
</reference>